<sequence>MVRFKNRWLLVEFLFPTSQPTSASASLSSSSPDSFVPVESSPRPSKRTKTTHTKSGLSSDESQDEDGEEEETTVEEDLLFPALNVLPLLLPPPPNSKTGKRRALDEKSIFLGIKNSVIQIFGDDGWGRVSGGTNVKYYCPQTNLCIIRCARDHYRTVWAALSMLGPINSERVVARVIRCSGTIKKIQQATTTYNRLLVSSILASTSPLTSSSGSKNDTSSKVGEGEKNDPVVLPHPGETGWKTWLEKENTAVDNLVD</sequence>
<dbReference type="InterPro" id="IPR038085">
    <property type="entry name" value="Rnp2-like_sf"/>
</dbReference>
<name>A0A0F7SYD2_PHARH</name>
<protein>
    <submittedName>
        <fullName evidence="4">RNase P/RNase MRP subunit POP5</fullName>
    </submittedName>
</protein>
<dbReference type="PANTHER" id="PTHR15441">
    <property type="entry name" value="RIBONUCLEASE P PROTEIN SUBUNIT P14"/>
    <property type="match status" value="1"/>
</dbReference>
<feature type="compositionally biased region" description="Acidic residues" evidence="3">
    <location>
        <begin position="61"/>
        <end position="74"/>
    </location>
</feature>
<dbReference type="GO" id="GO:0005730">
    <property type="term" value="C:nucleolus"/>
    <property type="evidence" value="ECO:0007669"/>
    <property type="project" value="TreeGrafter"/>
</dbReference>
<evidence type="ECO:0000256" key="3">
    <source>
        <dbReference type="SAM" id="MobiDB-lite"/>
    </source>
</evidence>
<keyword evidence="2" id="KW-0819">tRNA processing</keyword>
<dbReference type="GO" id="GO:0000172">
    <property type="term" value="C:ribonuclease MRP complex"/>
    <property type="evidence" value="ECO:0007669"/>
    <property type="project" value="TreeGrafter"/>
</dbReference>
<feature type="region of interest" description="Disordered" evidence="3">
    <location>
        <begin position="206"/>
        <end position="244"/>
    </location>
</feature>
<dbReference type="GO" id="GO:0033204">
    <property type="term" value="F:ribonuclease P RNA binding"/>
    <property type="evidence" value="ECO:0007669"/>
    <property type="project" value="TreeGrafter"/>
</dbReference>
<dbReference type="PANTHER" id="PTHR15441:SF2">
    <property type="entry name" value="RIBONUCLEASE P_MRP PROTEIN SUBUNIT POP5"/>
    <property type="match status" value="1"/>
</dbReference>
<evidence type="ECO:0000256" key="2">
    <source>
        <dbReference type="ARBA" id="ARBA00022694"/>
    </source>
</evidence>
<evidence type="ECO:0000313" key="4">
    <source>
        <dbReference type="EMBL" id="CED85273.1"/>
    </source>
</evidence>
<dbReference type="Gene3D" id="3.30.70.3250">
    <property type="entry name" value="Ribonuclease P, Pop5 subunit"/>
    <property type="match status" value="1"/>
</dbReference>
<accession>A0A0F7SYD2</accession>
<dbReference type="Pfam" id="PF01900">
    <property type="entry name" value="RNase_P_Rpp14"/>
    <property type="match status" value="1"/>
</dbReference>
<dbReference type="AlphaFoldDB" id="A0A0F7SYD2"/>
<dbReference type="GO" id="GO:0030681">
    <property type="term" value="C:multimeric ribonuclease P complex"/>
    <property type="evidence" value="ECO:0007669"/>
    <property type="project" value="TreeGrafter"/>
</dbReference>
<feature type="region of interest" description="Disordered" evidence="3">
    <location>
        <begin position="20"/>
        <end position="74"/>
    </location>
</feature>
<reference evidence="4" key="1">
    <citation type="submission" date="2014-08" db="EMBL/GenBank/DDBJ databases">
        <authorList>
            <person name="Sharma Rahul"/>
            <person name="Thines Marco"/>
        </authorList>
    </citation>
    <scope>NUCLEOTIDE SEQUENCE</scope>
</reference>
<organism evidence="4">
    <name type="scientific">Phaffia rhodozyma</name>
    <name type="common">Yeast</name>
    <name type="synonym">Xanthophyllomyces dendrorhous</name>
    <dbReference type="NCBI Taxonomy" id="264483"/>
    <lineage>
        <taxon>Eukaryota</taxon>
        <taxon>Fungi</taxon>
        <taxon>Dikarya</taxon>
        <taxon>Basidiomycota</taxon>
        <taxon>Agaricomycotina</taxon>
        <taxon>Tremellomycetes</taxon>
        <taxon>Cystofilobasidiales</taxon>
        <taxon>Mrakiaceae</taxon>
        <taxon>Phaffia</taxon>
    </lineage>
</organism>
<dbReference type="EMBL" id="LN483332">
    <property type="protein sequence ID" value="CED85273.1"/>
    <property type="molecule type" value="Genomic_DNA"/>
</dbReference>
<feature type="compositionally biased region" description="Low complexity" evidence="3">
    <location>
        <begin position="206"/>
        <end position="221"/>
    </location>
</feature>
<feature type="compositionally biased region" description="Low complexity" evidence="3">
    <location>
        <begin position="20"/>
        <end position="42"/>
    </location>
</feature>
<dbReference type="GO" id="GO:0001682">
    <property type="term" value="P:tRNA 5'-leader removal"/>
    <property type="evidence" value="ECO:0007669"/>
    <property type="project" value="InterPro"/>
</dbReference>
<comment type="similarity">
    <text evidence="1">Belongs to the eukaryotic/archaeal RNase P protein component 2 family.</text>
</comment>
<proteinExistence type="inferred from homology"/>
<dbReference type="InterPro" id="IPR002759">
    <property type="entry name" value="Pop5/Rpp14/Rnp2-like"/>
</dbReference>
<evidence type="ECO:0000256" key="1">
    <source>
        <dbReference type="ARBA" id="ARBA00010800"/>
    </source>
</evidence>
<dbReference type="SUPFAM" id="SSF160350">
    <property type="entry name" value="Rnp2-like"/>
    <property type="match status" value="1"/>
</dbReference>